<sequence length="150" mass="17307">MSVENHTANLTAPVQSLSVEPSVQSLRDQFEEGRNMLLTVGEHLEKDRQYILELQNQMRQLLPIVECSTYLSLSVREDFKSEILRIEVRVFCCNSSRPNVNAFSTGGASPAENLYYLYIIKFQKNVLETVIWILFSFLLIHGALWAYYLL</sequence>
<dbReference type="AlphaFoldDB" id="A0A0D0CCX4"/>
<evidence type="ECO:0000256" key="1">
    <source>
        <dbReference type="SAM" id="Phobius"/>
    </source>
</evidence>
<keyword evidence="1" id="KW-1133">Transmembrane helix</keyword>
<dbReference type="EMBL" id="KN834837">
    <property type="protein sequence ID" value="KIK52798.1"/>
    <property type="molecule type" value="Genomic_DNA"/>
</dbReference>
<name>A0A0D0CCX4_9AGAR</name>
<keyword evidence="1" id="KW-0472">Membrane</keyword>
<accession>A0A0D0CCX4</accession>
<feature type="transmembrane region" description="Helical" evidence="1">
    <location>
        <begin position="129"/>
        <end position="148"/>
    </location>
</feature>
<gene>
    <name evidence="2" type="ORF">GYMLUDRAFT_64055</name>
</gene>
<dbReference type="HOGENOM" id="CLU_1740728_0_0_1"/>
<organism evidence="2 3">
    <name type="scientific">Collybiopsis luxurians FD-317 M1</name>
    <dbReference type="NCBI Taxonomy" id="944289"/>
    <lineage>
        <taxon>Eukaryota</taxon>
        <taxon>Fungi</taxon>
        <taxon>Dikarya</taxon>
        <taxon>Basidiomycota</taxon>
        <taxon>Agaricomycotina</taxon>
        <taxon>Agaricomycetes</taxon>
        <taxon>Agaricomycetidae</taxon>
        <taxon>Agaricales</taxon>
        <taxon>Marasmiineae</taxon>
        <taxon>Omphalotaceae</taxon>
        <taxon>Collybiopsis</taxon>
        <taxon>Collybiopsis luxurians</taxon>
    </lineage>
</organism>
<keyword evidence="1" id="KW-0812">Transmembrane</keyword>
<protein>
    <submittedName>
        <fullName evidence="2">Uncharacterized protein</fullName>
    </submittedName>
</protein>
<keyword evidence="3" id="KW-1185">Reference proteome</keyword>
<reference evidence="2 3" key="1">
    <citation type="submission" date="2014-04" db="EMBL/GenBank/DDBJ databases">
        <title>Evolutionary Origins and Diversification of the Mycorrhizal Mutualists.</title>
        <authorList>
            <consortium name="DOE Joint Genome Institute"/>
            <consortium name="Mycorrhizal Genomics Consortium"/>
            <person name="Kohler A."/>
            <person name="Kuo A."/>
            <person name="Nagy L.G."/>
            <person name="Floudas D."/>
            <person name="Copeland A."/>
            <person name="Barry K.W."/>
            <person name="Cichocki N."/>
            <person name="Veneault-Fourrey C."/>
            <person name="LaButti K."/>
            <person name="Lindquist E.A."/>
            <person name="Lipzen A."/>
            <person name="Lundell T."/>
            <person name="Morin E."/>
            <person name="Murat C."/>
            <person name="Riley R."/>
            <person name="Ohm R."/>
            <person name="Sun H."/>
            <person name="Tunlid A."/>
            <person name="Henrissat B."/>
            <person name="Grigoriev I.V."/>
            <person name="Hibbett D.S."/>
            <person name="Martin F."/>
        </authorList>
    </citation>
    <scope>NUCLEOTIDE SEQUENCE [LARGE SCALE GENOMIC DNA]</scope>
    <source>
        <strain evidence="2 3">FD-317 M1</strain>
    </source>
</reference>
<evidence type="ECO:0000313" key="3">
    <source>
        <dbReference type="Proteomes" id="UP000053593"/>
    </source>
</evidence>
<dbReference type="Proteomes" id="UP000053593">
    <property type="component" value="Unassembled WGS sequence"/>
</dbReference>
<proteinExistence type="predicted"/>
<evidence type="ECO:0000313" key="2">
    <source>
        <dbReference type="EMBL" id="KIK52798.1"/>
    </source>
</evidence>